<reference evidence="2 3" key="1">
    <citation type="journal article" date="2019" name="Int. J. Syst. Evol. Microbiol.">
        <title>The Global Catalogue of Microorganisms (GCM) 10K type strain sequencing project: providing services to taxonomists for standard genome sequencing and annotation.</title>
        <authorList>
            <consortium name="The Broad Institute Genomics Platform"/>
            <consortium name="The Broad Institute Genome Sequencing Center for Infectious Disease"/>
            <person name="Wu L."/>
            <person name="Ma J."/>
        </authorList>
    </citation>
    <scope>NUCLEOTIDE SEQUENCE [LARGE SCALE GENOMIC DNA]</scope>
    <source>
        <strain evidence="2 3">JCM 13850</strain>
    </source>
</reference>
<evidence type="ECO:0000313" key="3">
    <source>
        <dbReference type="Proteomes" id="UP001501020"/>
    </source>
</evidence>
<organism evidence="2 3">
    <name type="scientific">Actinomadura napierensis</name>
    <dbReference type="NCBI Taxonomy" id="267854"/>
    <lineage>
        <taxon>Bacteria</taxon>
        <taxon>Bacillati</taxon>
        <taxon>Actinomycetota</taxon>
        <taxon>Actinomycetes</taxon>
        <taxon>Streptosporangiales</taxon>
        <taxon>Thermomonosporaceae</taxon>
        <taxon>Actinomadura</taxon>
    </lineage>
</organism>
<proteinExistence type="predicted"/>
<dbReference type="EMBL" id="BAAAMR010000013">
    <property type="protein sequence ID" value="GAA2129488.1"/>
    <property type="molecule type" value="Genomic_DNA"/>
</dbReference>
<dbReference type="RefSeq" id="WP_344264136.1">
    <property type="nucleotide sequence ID" value="NZ_BAAAMR010000013.1"/>
</dbReference>
<keyword evidence="3" id="KW-1185">Reference proteome</keyword>
<protein>
    <recommendedName>
        <fullName evidence="4">DUF2591 domain-containing protein</fullName>
    </recommendedName>
</protein>
<sequence length="124" mass="13542">MTTPLARAQAGLGALLHRLDLYDLDVRLKIDGLQVSNPFADGCCEDNPEPSDTITCSPRPDDEGRFWFAHSWGEWIAEVDHVADAALLIATRLRAGQCLFEHSGPPDERPGDQGRMGRSLNASA</sequence>
<comment type="caution">
    <text evidence="2">The sequence shown here is derived from an EMBL/GenBank/DDBJ whole genome shotgun (WGS) entry which is preliminary data.</text>
</comment>
<evidence type="ECO:0000256" key="1">
    <source>
        <dbReference type="SAM" id="MobiDB-lite"/>
    </source>
</evidence>
<dbReference type="Proteomes" id="UP001501020">
    <property type="component" value="Unassembled WGS sequence"/>
</dbReference>
<feature type="region of interest" description="Disordered" evidence="1">
    <location>
        <begin position="100"/>
        <end position="124"/>
    </location>
</feature>
<accession>A0ABN2YM74</accession>
<evidence type="ECO:0000313" key="2">
    <source>
        <dbReference type="EMBL" id="GAA2129488.1"/>
    </source>
</evidence>
<evidence type="ECO:0008006" key="4">
    <source>
        <dbReference type="Google" id="ProtNLM"/>
    </source>
</evidence>
<gene>
    <name evidence="2" type="ORF">GCM10009727_21000</name>
</gene>
<name>A0ABN2YM74_9ACTN</name>